<reference evidence="1 2" key="1">
    <citation type="journal article" date="2023" name="G3 (Bethesda)">
        <title>A chromosome-length genome assembly and annotation of blackberry (Rubus argutus, cv. 'Hillquist').</title>
        <authorList>
            <person name="Bruna T."/>
            <person name="Aryal R."/>
            <person name="Dudchenko O."/>
            <person name="Sargent D.J."/>
            <person name="Mead D."/>
            <person name="Buti M."/>
            <person name="Cavallini A."/>
            <person name="Hytonen T."/>
            <person name="Andres J."/>
            <person name="Pham M."/>
            <person name="Weisz D."/>
            <person name="Mascagni F."/>
            <person name="Usai G."/>
            <person name="Natali L."/>
            <person name="Bassil N."/>
            <person name="Fernandez G.E."/>
            <person name="Lomsadze A."/>
            <person name="Armour M."/>
            <person name="Olukolu B."/>
            <person name="Poorten T."/>
            <person name="Britton C."/>
            <person name="Davik J."/>
            <person name="Ashrafi H."/>
            <person name="Aiden E.L."/>
            <person name="Borodovsky M."/>
            <person name="Worthington M."/>
        </authorList>
    </citation>
    <scope>NUCLEOTIDE SEQUENCE [LARGE SCALE GENOMIC DNA]</scope>
    <source>
        <strain evidence="1">PI 553951</strain>
    </source>
</reference>
<evidence type="ECO:0000313" key="1">
    <source>
        <dbReference type="EMBL" id="KAK9905362.1"/>
    </source>
</evidence>
<proteinExistence type="predicted"/>
<keyword evidence="2" id="KW-1185">Reference proteome</keyword>
<evidence type="ECO:0000313" key="2">
    <source>
        <dbReference type="Proteomes" id="UP001457282"/>
    </source>
</evidence>
<organism evidence="1 2">
    <name type="scientific">Rubus argutus</name>
    <name type="common">Southern blackberry</name>
    <dbReference type="NCBI Taxonomy" id="59490"/>
    <lineage>
        <taxon>Eukaryota</taxon>
        <taxon>Viridiplantae</taxon>
        <taxon>Streptophyta</taxon>
        <taxon>Embryophyta</taxon>
        <taxon>Tracheophyta</taxon>
        <taxon>Spermatophyta</taxon>
        <taxon>Magnoliopsida</taxon>
        <taxon>eudicotyledons</taxon>
        <taxon>Gunneridae</taxon>
        <taxon>Pentapetalae</taxon>
        <taxon>rosids</taxon>
        <taxon>fabids</taxon>
        <taxon>Rosales</taxon>
        <taxon>Rosaceae</taxon>
        <taxon>Rosoideae</taxon>
        <taxon>Rosoideae incertae sedis</taxon>
        <taxon>Rubus</taxon>
    </lineage>
</organism>
<protein>
    <submittedName>
        <fullName evidence="1">Uncharacterized protein</fullName>
    </submittedName>
</protein>
<comment type="caution">
    <text evidence="1">The sequence shown here is derived from an EMBL/GenBank/DDBJ whole genome shotgun (WGS) entry which is preliminary data.</text>
</comment>
<accession>A0AAW1VNT5</accession>
<dbReference type="EMBL" id="JBEDUW010000143">
    <property type="protein sequence ID" value="KAK9905362.1"/>
    <property type="molecule type" value="Genomic_DNA"/>
</dbReference>
<name>A0AAW1VNT5_RUBAR</name>
<sequence>MVMMPLSACQVGQSMDQMNHVIDHEPSSTITCKGKKKVVVVEEFMPSDVNIIHQSNDYMDFGPNRYDGGVEEERMKELERSMFGDPNKDGEGDDDAEFLDSDYEIHPEDEGVDGEVDDDVEFDKFVDNQNVFEEYADIGFAGEISI</sequence>
<dbReference type="AlphaFoldDB" id="A0AAW1VNT5"/>
<dbReference type="Proteomes" id="UP001457282">
    <property type="component" value="Unassembled WGS sequence"/>
</dbReference>
<gene>
    <name evidence="1" type="ORF">M0R45_000243</name>
</gene>